<dbReference type="InterPro" id="IPR027486">
    <property type="entry name" value="Ribosomal_uS10_dom"/>
</dbReference>
<keyword evidence="2 4" id="KW-0689">Ribosomal protein</keyword>
<evidence type="ECO:0000313" key="6">
    <source>
        <dbReference type="EMBL" id="SNR35054.1"/>
    </source>
</evidence>
<evidence type="ECO:0000313" key="7">
    <source>
        <dbReference type="Proteomes" id="UP000198397"/>
    </source>
</evidence>
<accession>A0A238VLK8</accession>
<keyword evidence="7" id="KW-1185">Reference proteome</keyword>
<evidence type="ECO:0000259" key="5">
    <source>
        <dbReference type="SMART" id="SM01403"/>
    </source>
</evidence>
<dbReference type="InterPro" id="IPR001848">
    <property type="entry name" value="Ribosomal_uS10"/>
</dbReference>
<dbReference type="EMBL" id="FZNQ01000003">
    <property type="protein sequence ID" value="SNR35054.1"/>
    <property type="molecule type" value="Genomic_DNA"/>
</dbReference>
<comment type="function">
    <text evidence="4">Involved in the binding of tRNA to the ribosomes.</text>
</comment>
<sequence length="110" mass="12603">MTFVTKLSFASGDRDVLTETVQELKRTLERKGAECKGPHAPPAETVRVPLYKNLRAGDEFPPWSYRVYKRTMEIHGADDAARDVVARDFPDSIHVEVEIDRKKPLGHRRE</sequence>
<dbReference type="InterPro" id="IPR036838">
    <property type="entry name" value="Ribosomal_uS10_dom_sf"/>
</dbReference>
<dbReference type="GO" id="GO:0006412">
    <property type="term" value="P:translation"/>
    <property type="evidence" value="ECO:0007669"/>
    <property type="project" value="UniProtKB-UniRule"/>
</dbReference>
<dbReference type="HAMAP" id="MF_00508">
    <property type="entry name" value="Ribosomal_uS10"/>
    <property type="match status" value="1"/>
</dbReference>
<evidence type="ECO:0000256" key="3">
    <source>
        <dbReference type="ARBA" id="ARBA00023274"/>
    </source>
</evidence>
<dbReference type="GO" id="GO:0003735">
    <property type="term" value="F:structural constituent of ribosome"/>
    <property type="evidence" value="ECO:0007669"/>
    <property type="project" value="InterPro"/>
</dbReference>
<dbReference type="Pfam" id="PF00338">
    <property type="entry name" value="Ribosomal_S10"/>
    <property type="match status" value="1"/>
</dbReference>
<evidence type="ECO:0000256" key="1">
    <source>
        <dbReference type="ARBA" id="ARBA00007102"/>
    </source>
</evidence>
<dbReference type="Proteomes" id="UP000198397">
    <property type="component" value="Unassembled WGS sequence"/>
</dbReference>
<dbReference type="GO" id="GO:0000049">
    <property type="term" value="F:tRNA binding"/>
    <property type="evidence" value="ECO:0007669"/>
    <property type="project" value="UniProtKB-UniRule"/>
</dbReference>
<dbReference type="OrthoDB" id="333791at2157"/>
<feature type="domain" description="Small ribosomal subunit protein uS10" evidence="5">
    <location>
        <begin position="6"/>
        <end position="98"/>
    </location>
</feature>
<proteinExistence type="inferred from homology"/>
<comment type="subunit">
    <text evidence="4">Part of the 30S ribosomal subunit.</text>
</comment>
<comment type="similarity">
    <text evidence="1 4">Belongs to the universal ribosomal protein uS10 family.</text>
</comment>
<dbReference type="RefSeq" id="WP_089383880.1">
    <property type="nucleotide sequence ID" value="NZ_FZNQ01000003.1"/>
</dbReference>
<dbReference type="SMART" id="SM01403">
    <property type="entry name" value="Ribosomal_S10"/>
    <property type="match status" value="1"/>
</dbReference>
<dbReference type="GO" id="GO:0005840">
    <property type="term" value="C:ribosome"/>
    <property type="evidence" value="ECO:0007669"/>
    <property type="project" value="UniProtKB-KW"/>
</dbReference>
<protein>
    <recommendedName>
        <fullName evidence="4">Small ribosomal subunit protein uS10</fullName>
    </recommendedName>
</protein>
<dbReference type="GO" id="GO:1990904">
    <property type="term" value="C:ribonucleoprotein complex"/>
    <property type="evidence" value="ECO:0007669"/>
    <property type="project" value="UniProtKB-KW"/>
</dbReference>
<evidence type="ECO:0000256" key="4">
    <source>
        <dbReference type="HAMAP-Rule" id="MF_00508"/>
    </source>
</evidence>
<reference evidence="6 7" key="1">
    <citation type="submission" date="2017-06" db="EMBL/GenBank/DDBJ databases">
        <authorList>
            <person name="Kim H.J."/>
            <person name="Triplett B.A."/>
        </authorList>
    </citation>
    <scope>NUCLEOTIDE SEQUENCE [LARGE SCALE GENOMIC DNA]</scope>
    <source>
        <strain evidence="6 7">DSM 8800</strain>
    </source>
</reference>
<organism evidence="6 7">
    <name type="scientific">Halorubrum vacuolatum</name>
    <name type="common">Natronobacterium vacuolatum</name>
    <dbReference type="NCBI Taxonomy" id="63740"/>
    <lineage>
        <taxon>Archaea</taxon>
        <taxon>Methanobacteriati</taxon>
        <taxon>Methanobacteriota</taxon>
        <taxon>Stenosarchaea group</taxon>
        <taxon>Halobacteria</taxon>
        <taxon>Halobacteriales</taxon>
        <taxon>Haloferacaceae</taxon>
        <taxon>Halorubrum</taxon>
    </lineage>
</organism>
<dbReference type="SUPFAM" id="SSF54999">
    <property type="entry name" value="Ribosomal protein S10"/>
    <property type="match status" value="1"/>
</dbReference>
<evidence type="ECO:0000256" key="2">
    <source>
        <dbReference type="ARBA" id="ARBA00022980"/>
    </source>
</evidence>
<dbReference type="AlphaFoldDB" id="A0A238VLK8"/>
<dbReference type="Gene3D" id="3.30.70.600">
    <property type="entry name" value="Ribosomal protein S10 domain"/>
    <property type="match status" value="1"/>
</dbReference>
<name>A0A238VLK8_HALVU</name>
<keyword evidence="3 4" id="KW-0687">Ribonucleoprotein</keyword>
<gene>
    <name evidence="4" type="primary">rps10</name>
    <name evidence="6" type="ORF">SAMN06264855_10376</name>
</gene>